<evidence type="ECO:0000256" key="14">
    <source>
        <dbReference type="PIRSR" id="PIRSR006769-2"/>
    </source>
</evidence>
<evidence type="ECO:0000313" key="17">
    <source>
        <dbReference type="EMBL" id="SNT72190.1"/>
    </source>
</evidence>
<evidence type="ECO:0000256" key="6">
    <source>
        <dbReference type="ARBA" id="ARBA00022619"/>
    </source>
</evidence>
<evidence type="ECO:0000256" key="12">
    <source>
        <dbReference type="PIRNR" id="PIRNR006769"/>
    </source>
</evidence>
<evidence type="ECO:0000256" key="4">
    <source>
        <dbReference type="ARBA" id="ARBA00005259"/>
    </source>
</evidence>
<organism evidence="17 18">
    <name type="scientific">Amphiplicatus metriothermophilus</name>
    <dbReference type="NCBI Taxonomy" id="1519374"/>
    <lineage>
        <taxon>Bacteria</taxon>
        <taxon>Pseudomonadati</taxon>
        <taxon>Pseudomonadota</taxon>
        <taxon>Alphaproteobacteria</taxon>
        <taxon>Parvularculales</taxon>
        <taxon>Parvularculaceae</taxon>
        <taxon>Amphiplicatus</taxon>
    </lineage>
</organism>
<dbReference type="EC" id="1.1.1.193" evidence="12"/>
<evidence type="ECO:0000256" key="9">
    <source>
        <dbReference type="ARBA" id="ARBA00022857"/>
    </source>
</evidence>
<dbReference type="Pfam" id="PF01872">
    <property type="entry name" value="RibD_C"/>
    <property type="match status" value="1"/>
</dbReference>
<dbReference type="Gene3D" id="3.40.140.10">
    <property type="entry name" value="Cytidine Deaminase, domain 2"/>
    <property type="match status" value="1"/>
</dbReference>
<keyword evidence="11" id="KW-0511">Multifunctional enzyme</keyword>
<dbReference type="EMBL" id="FZQA01000002">
    <property type="protein sequence ID" value="SNT72190.1"/>
    <property type="molecule type" value="Genomic_DNA"/>
</dbReference>
<dbReference type="GO" id="GO:0008270">
    <property type="term" value="F:zinc ion binding"/>
    <property type="evidence" value="ECO:0007669"/>
    <property type="project" value="InterPro"/>
</dbReference>
<evidence type="ECO:0000256" key="3">
    <source>
        <dbReference type="ARBA" id="ARBA00004910"/>
    </source>
</evidence>
<feature type="binding site" evidence="15">
    <location>
        <position position="85"/>
    </location>
    <ligand>
        <name>Zn(2+)</name>
        <dbReference type="ChEBI" id="CHEBI:29105"/>
        <note>catalytic</note>
    </ligand>
</feature>
<comment type="cofactor">
    <cofactor evidence="12 15">
        <name>Zn(2+)</name>
        <dbReference type="ChEBI" id="CHEBI:29105"/>
    </cofactor>
    <text evidence="12 15">Binds 1 zinc ion.</text>
</comment>
<dbReference type="GO" id="GO:0008835">
    <property type="term" value="F:diaminohydroxyphosphoribosylaminopyrimidine deaminase activity"/>
    <property type="evidence" value="ECO:0007669"/>
    <property type="project" value="UniProtKB-EC"/>
</dbReference>
<feature type="binding site" evidence="15">
    <location>
        <position position="51"/>
    </location>
    <ligand>
        <name>Zn(2+)</name>
        <dbReference type="ChEBI" id="CHEBI:29105"/>
        <note>catalytic</note>
    </ligand>
</feature>
<evidence type="ECO:0000256" key="13">
    <source>
        <dbReference type="PIRSR" id="PIRSR006769-1"/>
    </source>
</evidence>
<comment type="catalytic activity">
    <reaction evidence="12">
        <text>5-amino-6-(5-phospho-D-ribitylamino)uracil + NADP(+) = 5-amino-6-(5-phospho-D-ribosylamino)uracil + NADPH + H(+)</text>
        <dbReference type="Rhea" id="RHEA:17845"/>
        <dbReference type="ChEBI" id="CHEBI:15378"/>
        <dbReference type="ChEBI" id="CHEBI:57783"/>
        <dbReference type="ChEBI" id="CHEBI:58349"/>
        <dbReference type="ChEBI" id="CHEBI:58421"/>
        <dbReference type="ChEBI" id="CHEBI:58453"/>
        <dbReference type="EC" id="1.1.1.193"/>
    </reaction>
</comment>
<comment type="similarity">
    <text evidence="4 12">In the N-terminal section; belongs to the cytidine and deoxycytidylate deaminase family.</text>
</comment>
<dbReference type="NCBIfam" id="TIGR00227">
    <property type="entry name" value="ribD_Cterm"/>
    <property type="match status" value="1"/>
</dbReference>
<evidence type="ECO:0000256" key="15">
    <source>
        <dbReference type="PIRSR" id="PIRSR006769-3"/>
    </source>
</evidence>
<feature type="binding site" evidence="15">
    <location>
        <position position="76"/>
    </location>
    <ligand>
        <name>Zn(2+)</name>
        <dbReference type="ChEBI" id="CHEBI:29105"/>
        <note>catalytic</note>
    </ligand>
</feature>
<keyword evidence="7 12" id="KW-0479">Metal-binding</keyword>
<dbReference type="GO" id="GO:0009231">
    <property type="term" value="P:riboflavin biosynthetic process"/>
    <property type="evidence" value="ECO:0007669"/>
    <property type="project" value="UniProtKB-UniPathway"/>
</dbReference>
<evidence type="ECO:0000256" key="7">
    <source>
        <dbReference type="ARBA" id="ARBA00022723"/>
    </source>
</evidence>
<comment type="pathway">
    <text evidence="3 12">Cofactor biosynthesis; riboflavin biosynthesis; 5-amino-6-(D-ribitylamino)uracil from GTP: step 3/4.</text>
</comment>
<dbReference type="GO" id="GO:0008703">
    <property type="term" value="F:5-amino-6-(5-phosphoribosylamino)uracil reductase activity"/>
    <property type="evidence" value="ECO:0007669"/>
    <property type="project" value="UniProtKB-EC"/>
</dbReference>
<comment type="similarity">
    <text evidence="5 12">In the C-terminal section; belongs to the HTP reductase family.</text>
</comment>
<evidence type="ECO:0000256" key="10">
    <source>
        <dbReference type="ARBA" id="ARBA00023002"/>
    </source>
</evidence>
<dbReference type="InterPro" id="IPR004794">
    <property type="entry name" value="Eubact_RibD"/>
</dbReference>
<evidence type="ECO:0000256" key="5">
    <source>
        <dbReference type="ARBA" id="ARBA00007417"/>
    </source>
</evidence>
<evidence type="ECO:0000313" key="18">
    <source>
        <dbReference type="Proteomes" id="UP000198346"/>
    </source>
</evidence>
<comment type="pathway">
    <text evidence="2 12">Cofactor biosynthesis; riboflavin biosynthesis; 5-amino-6-(D-ribitylamino)uracil from GTP: step 2/4.</text>
</comment>
<dbReference type="InterPro" id="IPR016193">
    <property type="entry name" value="Cytidine_deaminase-like"/>
</dbReference>
<keyword evidence="10 12" id="KW-0560">Oxidoreductase</keyword>
<dbReference type="OrthoDB" id="9800865at2"/>
<dbReference type="RefSeq" id="WP_089411706.1">
    <property type="nucleotide sequence ID" value="NZ_FZQA01000002.1"/>
</dbReference>
<dbReference type="Gene3D" id="3.40.430.10">
    <property type="entry name" value="Dihydrofolate Reductase, subunit A"/>
    <property type="match status" value="1"/>
</dbReference>
<dbReference type="SUPFAM" id="SSF53927">
    <property type="entry name" value="Cytidine deaminase-like"/>
    <property type="match status" value="1"/>
</dbReference>
<feature type="binding site" evidence="14">
    <location>
        <position position="200"/>
    </location>
    <ligand>
        <name>NADP(+)</name>
        <dbReference type="ChEBI" id="CHEBI:58349"/>
    </ligand>
</feature>
<keyword evidence="18" id="KW-1185">Reference proteome</keyword>
<evidence type="ECO:0000256" key="2">
    <source>
        <dbReference type="ARBA" id="ARBA00004882"/>
    </source>
</evidence>
<accession>A0A239PPY2</accession>
<feature type="binding site" evidence="14">
    <location>
        <position position="184"/>
    </location>
    <ligand>
        <name>substrate</name>
    </ligand>
</feature>
<name>A0A239PPY2_9PROT</name>
<dbReference type="CDD" id="cd01284">
    <property type="entry name" value="Riboflavin_deaminase-reductase"/>
    <property type="match status" value="1"/>
</dbReference>
<feature type="binding site" evidence="14">
    <location>
        <position position="196"/>
    </location>
    <ligand>
        <name>NADP(+)</name>
        <dbReference type="ChEBI" id="CHEBI:58349"/>
    </ligand>
</feature>
<feature type="binding site" evidence="14">
    <location>
        <position position="168"/>
    </location>
    <ligand>
        <name>substrate</name>
    </ligand>
</feature>
<dbReference type="InterPro" id="IPR050765">
    <property type="entry name" value="Riboflavin_Biosynth_HTPR"/>
</dbReference>
<evidence type="ECO:0000256" key="8">
    <source>
        <dbReference type="ARBA" id="ARBA00022833"/>
    </source>
</evidence>
<feature type="binding site" evidence="14">
    <location>
        <begin position="297"/>
        <end position="303"/>
    </location>
    <ligand>
        <name>NADP(+)</name>
        <dbReference type="ChEBI" id="CHEBI:58349"/>
    </ligand>
</feature>
<feature type="binding site" evidence="14">
    <location>
        <position position="204"/>
    </location>
    <ligand>
        <name>substrate</name>
    </ligand>
</feature>
<evidence type="ECO:0000256" key="1">
    <source>
        <dbReference type="ARBA" id="ARBA00002151"/>
    </source>
</evidence>
<dbReference type="InterPro" id="IPR002125">
    <property type="entry name" value="CMP_dCMP_dom"/>
</dbReference>
<keyword evidence="6 12" id="KW-0686">Riboflavin biosynthesis</keyword>
<feature type="active site" description="Proton donor" evidence="13">
    <location>
        <position position="53"/>
    </location>
</feature>
<gene>
    <name evidence="17" type="ORF">SAMN06297382_1226</name>
</gene>
<sequence length="374" mass="38797">MADDRRFMLRALELARKGEGRVSPNPPVGCVVAKDGAIVGEGWHDGPGTDHAEAMALKAAGAKARGATVYVTLEPCNHHGRTPPCVDAILKSGADAVVYAVADPNPLAAGGAARLKAEGVDVRAGVCETQARALLRFWLHSLKSPRPYVIAKFATSLDGKIATPGGESKWITGPLARERAHGLRRSVDAVLVGADTVIADDPALTVRLPEVAPVQPLRVVVDSKGRTPPGALVYDRGGRGAVLATTAAAPKARRAAYEELGVDVLVLPADGKGRVDIDELLRTLRKRGLCSVLVEGGGAVLGSFFDGGLIDEVCAFVAPVIIGGAGRTPVAGAGAARLADATRLAEVETERLGPDLMIRGLVRKPQERACSPAS</sequence>
<evidence type="ECO:0000256" key="11">
    <source>
        <dbReference type="ARBA" id="ARBA00023268"/>
    </source>
</evidence>
<reference evidence="17 18" key="1">
    <citation type="submission" date="2017-07" db="EMBL/GenBank/DDBJ databases">
        <authorList>
            <person name="Sun Z.S."/>
            <person name="Albrecht U."/>
            <person name="Echele G."/>
            <person name="Lee C.C."/>
        </authorList>
    </citation>
    <scope>NUCLEOTIDE SEQUENCE [LARGE SCALE GENOMIC DNA]</scope>
    <source>
        <strain evidence="17 18">CGMCC 1.12710</strain>
    </source>
</reference>
<dbReference type="PANTHER" id="PTHR38011:SF7">
    <property type="entry name" value="2,5-DIAMINO-6-RIBOSYLAMINO-4(3H)-PYRIMIDINONE 5'-PHOSPHATE REDUCTASE"/>
    <property type="match status" value="1"/>
</dbReference>
<keyword evidence="12" id="KW-0378">Hydrolase</keyword>
<keyword evidence="8 12" id="KW-0862">Zinc</keyword>
<keyword evidence="9 12" id="KW-0521">NADP</keyword>
<dbReference type="PROSITE" id="PS51747">
    <property type="entry name" value="CYT_DCMP_DEAMINASES_2"/>
    <property type="match status" value="1"/>
</dbReference>
<dbReference type="PROSITE" id="PS00903">
    <property type="entry name" value="CYT_DCMP_DEAMINASES_1"/>
    <property type="match status" value="1"/>
</dbReference>
<feature type="binding site" evidence="14">
    <location>
        <position position="223"/>
    </location>
    <ligand>
        <name>NADP(+)</name>
        <dbReference type="ChEBI" id="CHEBI:58349"/>
    </ligand>
</feature>
<dbReference type="InterPro" id="IPR011549">
    <property type="entry name" value="RibD_C"/>
</dbReference>
<comment type="function">
    <text evidence="1 12">Converts 2,5-diamino-6-(ribosylamino)-4(3h)-pyrimidinone 5'-phosphate into 5-amino-6-(ribosylamino)-2,4(1h,3h)-pyrimidinedione 5'-phosphate.</text>
</comment>
<feature type="domain" description="CMP/dCMP-type deaminase" evidence="16">
    <location>
        <begin position="2"/>
        <end position="115"/>
    </location>
</feature>
<proteinExistence type="inferred from homology"/>
<dbReference type="Pfam" id="PF00383">
    <property type="entry name" value="dCMP_cyt_deam_1"/>
    <property type="match status" value="1"/>
</dbReference>
<feature type="binding site" evidence="14">
    <location>
        <position position="154"/>
    </location>
    <ligand>
        <name>NADP(+)</name>
        <dbReference type="ChEBI" id="CHEBI:58349"/>
    </ligand>
</feature>
<dbReference type="Proteomes" id="UP000198346">
    <property type="component" value="Unassembled WGS sequence"/>
</dbReference>
<dbReference type="EC" id="3.5.4.26" evidence="12"/>
<dbReference type="GO" id="GO:0050661">
    <property type="term" value="F:NADP binding"/>
    <property type="evidence" value="ECO:0007669"/>
    <property type="project" value="InterPro"/>
</dbReference>
<dbReference type="AlphaFoldDB" id="A0A239PPY2"/>
<feature type="binding site" evidence="14">
    <location>
        <position position="295"/>
    </location>
    <ligand>
        <name>substrate</name>
    </ligand>
</feature>
<dbReference type="PIRSF" id="PIRSF006769">
    <property type="entry name" value="RibD"/>
    <property type="match status" value="1"/>
</dbReference>
<dbReference type="InterPro" id="IPR024072">
    <property type="entry name" value="DHFR-like_dom_sf"/>
</dbReference>
<feature type="binding site" evidence="14">
    <location>
        <position position="207"/>
    </location>
    <ligand>
        <name>substrate</name>
    </ligand>
</feature>
<dbReference type="UniPathway" id="UPA00275">
    <property type="reaction ID" value="UER00401"/>
</dbReference>
<dbReference type="SUPFAM" id="SSF53597">
    <property type="entry name" value="Dihydrofolate reductase-like"/>
    <property type="match status" value="1"/>
</dbReference>
<comment type="catalytic activity">
    <reaction evidence="12">
        <text>2,5-diamino-6-hydroxy-4-(5-phosphoribosylamino)-pyrimidine + H2O + H(+) = 5-amino-6-(5-phospho-D-ribosylamino)uracil + NH4(+)</text>
        <dbReference type="Rhea" id="RHEA:21868"/>
        <dbReference type="ChEBI" id="CHEBI:15377"/>
        <dbReference type="ChEBI" id="CHEBI:15378"/>
        <dbReference type="ChEBI" id="CHEBI:28938"/>
        <dbReference type="ChEBI" id="CHEBI:58453"/>
        <dbReference type="ChEBI" id="CHEBI:58614"/>
        <dbReference type="EC" id="3.5.4.26"/>
    </reaction>
</comment>
<dbReference type="InterPro" id="IPR002734">
    <property type="entry name" value="RibDG_C"/>
</dbReference>
<dbReference type="PANTHER" id="PTHR38011">
    <property type="entry name" value="DIHYDROFOLATE REDUCTASE FAMILY PROTEIN (AFU_ORTHOLOGUE AFUA_8G06820)"/>
    <property type="match status" value="1"/>
</dbReference>
<dbReference type="NCBIfam" id="TIGR00326">
    <property type="entry name" value="eubact_ribD"/>
    <property type="match status" value="1"/>
</dbReference>
<dbReference type="InterPro" id="IPR016192">
    <property type="entry name" value="APOBEC/CMP_deaminase_Zn-bd"/>
</dbReference>
<feature type="binding site" evidence="14">
    <location>
        <position position="170"/>
    </location>
    <ligand>
        <name>NADP(+)</name>
        <dbReference type="ChEBI" id="CHEBI:58349"/>
    </ligand>
</feature>
<evidence type="ECO:0000259" key="16">
    <source>
        <dbReference type="PROSITE" id="PS51747"/>
    </source>
</evidence>
<protein>
    <recommendedName>
        <fullName evidence="12">Riboflavin biosynthesis protein RibD</fullName>
    </recommendedName>
    <domain>
        <recommendedName>
            <fullName evidence="12">Diaminohydroxyphosphoribosylaminopyrimidine deaminase</fullName>
            <shortName evidence="12">DRAP deaminase</shortName>
            <ecNumber evidence="12">3.5.4.26</ecNumber>
        </recommendedName>
        <alternativeName>
            <fullName evidence="12">Riboflavin-specific deaminase</fullName>
        </alternativeName>
    </domain>
    <domain>
        <recommendedName>
            <fullName evidence="12">5-amino-6-(5-phosphoribosylamino)uracil reductase</fullName>
            <ecNumber evidence="12">1.1.1.193</ecNumber>
        </recommendedName>
        <alternativeName>
            <fullName evidence="12">HTP reductase</fullName>
        </alternativeName>
    </domain>
</protein>